<dbReference type="Proteomes" id="UP000126934">
    <property type="component" value="Genome"/>
</dbReference>
<feature type="transmembrane region" description="Helical" evidence="1">
    <location>
        <begin position="7"/>
        <end position="25"/>
    </location>
</feature>
<organism evidence="2">
    <name type="scientific">Guinea fowl coronavirus GfCoV/FR/2011</name>
    <dbReference type="NCBI Taxonomy" id="1245464"/>
    <lineage>
        <taxon>Viruses</taxon>
        <taxon>Riboviria</taxon>
        <taxon>Orthornavirae</taxon>
        <taxon>Pisuviricota</taxon>
        <taxon>Pisoniviricetes</taxon>
        <taxon>Nidovirales</taxon>
        <taxon>Cornidovirineae</taxon>
        <taxon>Coronaviridae</taxon>
        <taxon>Orthocoronavirinae</taxon>
        <taxon>Gammacoronavirus</taxon>
        <taxon>Igacovirus</taxon>
        <taxon>Gammacoronavirus galli</taxon>
        <taxon>Avian coronavirus</taxon>
    </lineage>
</organism>
<evidence type="ECO:0000313" key="2">
    <source>
        <dbReference type="EMBL" id="CEK09118.1"/>
    </source>
</evidence>
<evidence type="ECO:0000256" key="1">
    <source>
        <dbReference type="SAM" id="Phobius"/>
    </source>
</evidence>
<accession>A0A0E3VZX0</accession>
<reference evidence="2" key="2">
    <citation type="journal article" date="2015" name="Virus Genes">
        <title>Full genome sequence of guinea fowl coronavirus associated with fulminating disease.</title>
        <authorList>
            <person name="Ducatez M.F."/>
            <person name="Liais E."/>
            <person name="Croville G."/>
            <person name="Guerin J.L."/>
        </authorList>
    </citation>
    <scope>NUCLEOTIDE SEQUENCE [LARGE SCALE GENOMIC DNA]</scope>
    <source>
        <strain evidence="2">GammaCoV/guinea fowl/France/S/2011</strain>
    </source>
</reference>
<feature type="transmembrane region" description="Helical" evidence="1">
    <location>
        <begin position="37"/>
        <end position="59"/>
    </location>
</feature>
<keyword evidence="1" id="KW-0812">Transmembrane</keyword>
<gene>
    <name evidence="2" type="primary">6b</name>
</gene>
<dbReference type="EMBL" id="LN610099">
    <property type="protein sequence ID" value="CEK09118.1"/>
    <property type="molecule type" value="Genomic_RNA"/>
</dbReference>
<proteinExistence type="predicted"/>
<keyword evidence="1" id="KW-1133">Transmembrane helix</keyword>
<reference evidence="2" key="1">
    <citation type="submission" date="2014-09" db="EMBL/GenBank/DDBJ databases">
        <authorList>
            <person name="Ducatez M."/>
        </authorList>
    </citation>
    <scope>NUCLEOTIDE SEQUENCE</scope>
    <source>
        <strain evidence="2">GammaCoV/guinea fowl/France/S/2011</strain>
    </source>
</reference>
<name>A0A0E3VZX0_9GAMC</name>
<keyword evidence="1" id="KW-0472">Membrane</keyword>
<sequence>MDLVHFVLHFVKHYFAVFLSIITGIDCEYVEYLSYLWLLFACCVVAVLFIIVILSSLLYHRSAIVRVKAARHVAYYLHVYRQGNV</sequence>
<protein>
    <submittedName>
        <fullName evidence="2">6b</fullName>
    </submittedName>
</protein>